<keyword evidence="5" id="KW-1133">Transmembrane helix</keyword>
<evidence type="ECO:0000256" key="2">
    <source>
        <dbReference type="ARBA" id="ARBA00022448"/>
    </source>
</evidence>
<keyword evidence="2" id="KW-0813">Transport</keyword>
<dbReference type="GO" id="GO:0016020">
    <property type="term" value="C:membrane"/>
    <property type="evidence" value="ECO:0007669"/>
    <property type="project" value="UniProtKB-ARBA"/>
</dbReference>
<keyword evidence="3" id="KW-0812">Transmembrane</keyword>
<evidence type="ECO:0008006" key="10">
    <source>
        <dbReference type="Google" id="ProtNLM"/>
    </source>
</evidence>
<reference evidence="8 9" key="1">
    <citation type="journal article" date="2016" name="Nat. Commun.">
        <title>Thousands of microbial genomes shed light on interconnected biogeochemical processes in an aquifer system.</title>
        <authorList>
            <person name="Anantharaman K."/>
            <person name="Brown C.T."/>
            <person name="Hug L.A."/>
            <person name="Sharon I."/>
            <person name="Castelle C.J."/>
            <person name="Probst A.J."/>
            <person name="Thomas B.C."/>
            <person name="Singh A."/>
            <person name="Wilkins M.J."/>
            <person name="Karaoz U."/>
            <person name="Brodie E.L."/>
            <person name="Williams K.H."/>
            <person name="Hubbard S.S."/>
            <person name="Banfield J.F."/>
        </authorList>
    </citation>
    <scope>NUCLEOTIDE SEQUENCE [LARGE SCALE GENOMIC DNA]</scope>
</reference>
<dbReference type="EMBL" id="MFDE01000017">
    <property type="protein sequence ID" value="OGE38636.1"/>
    <property type="molecule type" value="Genomic_DNA"/>
</dbReference>
<keyword evidence="4" id="KW-0653">Protein transport</keyword>
<sequence length="64" mass="7078">MFDFIKNISPTELLIIVLIFVVLFGGKAIAGRLARTGGETVKEIKKIKKEFTNAIDDDDKPGKN</sequence>
<dbReference type="AlphaFoldDB" id="A0A1F5KCG3"/>
<evidence type="ECO:0000256" key="5">
    <source>
        <dbReference type="ARBA" id="ARBA00022989"/>
    </source>
</evidence>
<dbReference type="Gene3D" id="1.20.5.3310">
    <property type="match status" value="1"/>
</dbReference>
<proteinExistence type="predicted"/>
<evidence type="ECO:0000256" key="6">
    <source>
        <dbReference type="ARBA" id="ARBA00023010"/>
    </source>
</evidence>
<evidence type="ECO:0000256" key="1">
    <source>
        <dbReference type="ARBA" id="ARBA00004167"/>
    </source>
</evidence>
<evidence type="ECO:0000256" key="4">
    <source>
        <dbReference type="ARBA" id="ARBA00022927"/>
    </source>
</evidence>
<evidence type="ECO:0000313" key="9">
    <source>
        <dbReference type="Proteomes" id="UP000176527"/>
    </source>
</evidence>
<protein>
    <recommendedName>
        <fullName evidence="10">Sec-independent protein translocase protein TatA</fullName>
    </recommendedName>
</protein>
<keyword evidence="6" id="KW-0811">Translocation</keyword>
<accession>A0A1F5KCG3</accession>
<evidence type="ECO:0000256" key="7">
    <source>
        <dbReference type="ARBA" id="ARBA00023136"/>
    </source>
</evidence>
<evidence type="ECO:0000313" key="8">
    <source>
        <dbReference type="EMBL" id="OGE38636.1"/>
    </source>
</evidence>
<organism evidence="8 9">
    <name type="scientific">Candidatus Daviesbacteria bacterium RIFCSPHIGHO2_12_FULL_37_11</name>
    <dbReference type="NCBI Taxonomy" id="1797777"/>
    <lineage>
        <taxon>Bacteria</taxon>
        <taxon>Candidatus Daviesiibacteriota</taxon>
    </lineage>
</organism>
<dbReference type="GO" id="GO:0015031">
    <property type="term" value="P:protein transport"/>
    <property type="evidence" value="ECO:0007669"/>
    <property type="project" value="UniProtKB-KW"/>
</dbReference>
<gene>
    <name evidence="8" type="ORF">A3F00_02255</name>
</gene>
<evidence type="ECO:0000256" key="3">
    <source>
        <dbReference type="ARBA" id="ARBA00022692"/>
    </source>
</evidence>
<dbReference type="InterPro" id="IPR003369">
    <property type="entry name" value="TatA/B/E"/>
</dbReference>
<dbReference type="Pfam" id="PF02416">
    <property type="entry name" value="TatA_B_E"/>
    <property type="match status" value="1"/>
</dbReference>
<comment type="caution">
    <text evidence="8">The sequence shown here is derived from an EMBL/GenBank/DDBJ whole genome shotgun (WGS) entry which is preliminary data.</text>
</comment>
<comment type="subcellular location">
    <subcellularLocation>
        <location evidence="1">Membrane</location>
        <topology evidence="1">Single-pass membrane protein</topology>
    </subcellularLocation>
</comment>
<name>A0A1F5KCG3_9BACT</name>
<keyword evidence="7" id="KW-0472">Membrane</keyword>
<dbReference type="Proteomes" id="UP000176527">
    <property type="component" value="Unassembled WGS sequence"/>
</dbReference>